<reference evidence="12 13" key="1">
    <citation type="submission" date="2024-02" db="EMBL/GenBank/DDBJ databases">
        <authorList>
            <person name="Daric V."/>
            <person name="Darras S."/>
        </authorList>
    </citation>
    <scope>NUCLEOTIDE SEQUENCE [LARGE SCALE GENOMIC DNA]</scope>
</reference>
<evidence type="ECO:0000256" key="2">
    <source>
        <dbReference type="ARBA" id="ARBA00004370"/>
    </source>
</evidence>
<dbReference type="SUPFAM" id="SSF52058">
    <property type="entry name" value="L domain-like"/>
    <property type="match status" value="1"/>
</dbReference>
<evidence type="ECO:0000256" key="10">
    <source>
        <dbReference type="ARBA" id="ARBA00023170"/>
    </source>
</evidence>
<proteinExistence type="predicted"/>
<sequence>MKRIERSDFLSYPNITALGLDSNCVPSVLGKLSLPPCNDDLYIEPGALQHLVHLKWLSLAGNYFNEFPQKLPLSITGLDITWNLLGDVTEKLRKLSKLTVLIGSINCFRQVSINTCPRNFTITQPLSSSLQYMDLSDNNWTFIPKTLLGNQLKALSFATNRISRLRRDDFVNATNLGHLDLSGMLTVPWCSFVVEDGVFDPLNHLKSLNLSLNGISFLPDGIFKNNENLDILD</sequence>
<evidence type="ECO:0000256" key="6">
    <source>
        <dbReference type="ARBA" id="ARBA00022737"/>
    </source>
</evidence>
<dbReference type="PROSITE" id="PS51450">
    <property type="entry name" value="LRR"/>
    <property type="match status" value="1"/>
</dbReference>
<dbReference type="Gene3D" id="3.80.10.10">
    <property type="entry name" value="Ribonuclease Inhibitor"/>
    <property type="match status" value="1"/>
</dbReference>
<dbReference type="InterPro" id="IPR001611">
    <property type="entry name" value="Leu-rich_rpt"/>
</dbReference>
<keyword evidence="6" id="KW-0677">Repeat</keyword>
<dbReference type="SMART" id="SM00369">
    <property type="entry name" value="LRR_TYP"/>
    <property type="match status" value="3"/>
</dbReference>
<keyword evidence="11" id="KW-0325">Glycoprotein</keyword>
<evidence type="ECO:0000256" key="9">
    <source>
        <dbReference type="ARBA" id="ARBA00023136"/>
    </source>
</evidence>
<comment type="subcellular location">
    <subcellularLocation>
        <location evidence="1">Endosome</location>
    </subcellularLocation>
    <subcellularLocation>
        <location evidence="2">Membrane</location>
    </subcellularLocation>
</comment>
<dbReference type="PANTHER" id="PTHR47410">
    <property type="entry name" value="TOLL-LIKE RECEPTOR 7-RELATED"/>
    <property type="match status" value="1"/>
</dbReference>
<dbReference type="Pfam" id="PF13855">
    <property type="entry name" value="LRR_8"/>
    <property type="match status" value="1"/>
</dbReference>
<accession>A0ABP0FRV7</accession>
<dbReference type="PANTHER" id="PTHR47410:SF5">
    <property type="entry name" value="TOLL-LIKE RECEPTOR 3"/>
    <property type="match status" value="1"/>
</dbReference>
<evidence type="ECO:0000256" key="7">
    <source>
        <dbReference type="ARBA" id="ARBA00022753"/>
    </source>
</evidence>
<keyword evidence="4" id="KW-0812">Transmembrane</keyword>
<evidence type="ECO:0000256" key="4">
    <source>
        <dbReference type="ARBA" id="ARBA00022692"/>
    </source>
</evidence>
<evidence type="ECO:0000256" key="5">
    <source>
        <dbReference type="ARBA" id="ARBA00022729"/>
    </source>
</evidence>
<dbReference type="Proteomes" id="UP001642483">
    <property type="component" value="Unassembled WGS sequence"/>
</dbReference>
<gene>
    <name evidence="12" type="ORF">CVLEPA_LOCUS12099</name>
</gene>
<keyword evidence="10" id="KW-0675">Receptor</keyword>
<dbReference type="EMBL" id="CAWYQH010000090">
    <property type="protein sequence ID" value="CAK8681865.1"/>
    <property type="molecule type" value="Genomic_DNA"/>
</dbReference>
<evidence type="ECO:0000256" key="1">
    <source>
        <dbReference type="ARBA" id="ARBA00004177"/>
    </source>
</evidence>
<evidence type="ECO:0000256" key="8">
    <source>
        <dbReference type="ARBA" id="ARBA00022989"/>
    </source>
</evidence>
<keyword evidence="8" id="KW-1133">Transmembrane helix</keyword>
<protein>
    <submittedName>
        <fullName evidence="12">Uncharacterized protein</fullName>
    </submittedName>
</protein>
<keyword evidence="5" id="KW-0732">Signal</keyword>
<dbReference type="InterPro" id="IPR003591">
    <property type="entry name" value="Leu-rich_rpt_typical-subtyp"/>
</dbReference>
<organism evidence="12 13">
    <name type="scientific">Clavelina lepadiformis</name>
    <name type="common">Light-bulb sea squirt</name>
    <name type="synonym">Ascidia lepadiformis</name>
    <dbReference type="NCBI Taxonomy" id="159417"/>
    <lineage>
        <taxon>Eukaryota</taxon>
        <taxon>Metazoa</taxon>
        <taxon>Chordata</taxon>
        <taxon>Tunicata</taxon>
        <taxon>Ascidiacea</taxon>
        <taxon>Aplousobranchia</taxon>
        <taxon>Clavelinidae</taxon>
        <taxon>Clavelina</taxon>
    </lineage>
</organism>
<evidence type="ECO:0000256" key="11">
    <source>
        <dbReference type="ARBA" id="ARBA00023180"/>
    </source>
</evidence>
<keyword evidence="3" id="KW-0433">Leucine-rich repeat</keyword>
<dbReference type="InterPro" id="IPR032675">
    <property type="entry name" value="LRR_dom_sf"/>
</dbReference>
<comment type="caution">
    <text evidence="12">The sequence shown here is derived from an EMBL/GenBank/DDBJ whole genome shotgun (WGS) entry which is preliminary data.</text>
</comment>
<evidence type="ECO:0000256" key="3">
    <source>
        <dbReference type="ARBA" id="ARBA00022614"/>
    </source>
</evidence>
<keyword evidence="7" id="KW-0967">Endosome</keyword>
<keyword evidence="13" id="KW-1185">Reference proteome</keyword>
<keyword evidence="9" id="KW-0472">Membrane</keyword>
<name>A0ABP0FRV7_CLALP</name>
<evidence type="ECO:0000313" key="13">
    <source>
        <dbReference type="Proteomes" id="UP001642483"/>
    </source>
</evidence>
<evidence type="ECO:0000313" key="12">
    <source>
        <dbReference type="EMBL" id="CAK8681865.1"/>
    </source>
</evidence>